<accession>A0ABR1M663</accession>
<sequence>MAKLRRTPAAAKISLLLRRSTRPILCTSISTWTFLARSAATFLVEKMIWGRPWLILATVGMRIPALVVVVVVVILKCPRRPIGLLPAIGTR</sequence>
<evidence type="ECO:0000256" key="1">
    <source>
        <dbReference type="SAM" id="Phobius"/>
    </source>
</evidence>
<comment type="caution">
    <text evidence="2">The sequence shown here is derived from an EMBL/GenBank/DDBJ whole genome shotgun (WGS) entry which is preliminary data.</text>
</comment>
<keyword evidence="1" id="KW-1133">Transmembrane helix</keyword>
<organism evidence="2 3">
    <name type="scientific">Phyllosticta citricarpa</name>
    <dbReference type="NCBI Taxonomy" id="55181"/>
    <lineage>
        <taxon>Eukaryota</taxon>
        <taxon>Fungi</taxon>
        <taxon>Dikarya</taxon>
        <taxon>Ascomycota</taxon>
        <taxon>Pezizomycotina</taxon>
        <taxon>Dothideomycetes</taxon>
        <taxon>Dothideomycetes incertae sedis</taxon>
        <taxon>Botryosphaeriales</taxon>
        <taxon>Phyllostictaceae</taxon>
        <taxon>Phyllosticta</taxon>
    </lineage>
</organism>
<name>A0ABR1M663_9PEZI</name>
<keyword evidence="1" id="KW-0472">Membrane</keyword>
<feature type="transmembrane region" description="Helical" evidence="1">
    <location>
        <begin position="54"/>
        <end position="75"/>
    </location>
</feature>
<keyword evidence="3" id="KW-1185">Reference proteome</keyword>
<gene>
    <name evidence="2" type="ORF">IWX46DRAFT_604619</name>
</gene>
<protein>
    <submittedName>
        <fullName evidence="2">Uncharacterized protein</fullName>
    </submittedName>
</protein>
<dbReference type="Proteomes" id="UP001365128">
    <property type="component" value="Unassembled WGS sequence"/>
</dbReference>
<evidence type="ECO:0000313" key="3">
    <source>
        <dbReference type="Proteomes" id="UP001365128"/>
    </source>
</evidence>
<reference evidence="2 3" key="1">
    <citation type="submission" date="2024-04" db="EMBL/GenBank/DDBJ databases">
        <title>Phyllosticta paracitricarpa is synonymous to the EU quarantine fungus P. citricarpa based on phylogenomic analyses.</title>
        <authorList>
            <consortium name="Lawrence Berkeley National Laboratory"/>
            <person name="Van Ingen-Buijs V.A."/>
            <person name="Van Westerhoven A.C."/>
            <person name="Haridas S."/>
            <person name="Skiadas P."/>
            <person name="Martin F."/>
            <person name="Groenewald J.Z."/>
            <person name="Crous P.W."/>
            <person name="Seidl M.F."/>
        </authorList>
    </citation>
    <scope>NUCLEOTIDE SEQUENCE [LARGE SCALE GENOMIC DNA]</scope>
    <source>
        <strain evidence="2 3">CBS 122670</strain>
    </source>
</reference>
<proteinExistence type="predicted"/>
<dbReference type="EMBL" id="JBBPDW010000023">
    <property type="protein sequence ID" value="KAK7541693.1"/>
    <property type="molecule type" value="Genomic_DNA"/>
</dbReference>
<feature type="non-terminal residue" evidence="2">
    <location>
        <position position="91"/>
    </location>
</feature>
<keyword evidence="1" id="KW-0812">Transmembrane</keyword>
<evidence type="ECO:0000313" key="2">
    <source>
        <dbReference type="EMBL" id="KAK7541693.1"/>
    </source>
</evidence>